<keyword evidence="2" id="KW-1185">Reference proteome</keyword>
<evidence type="ECO:0000313" key="2">
    <source>
        <dbReference type="Proteomes" id="UP001597233"/>
    </source>
</evidence>
<proteinExistence type="predicted"/>
<sequence length="61" mass="6722">MKRFTSKQAERALKGSKAALAVEGIHLTEQEEHLIKKQLTGKLSEAEFKKIALEMAAGVKV</sequence>
<comment type="caution">
    <text evidence="1">The sequence shown here is derived from an EMBL/GenBank/DDBJ whole genome shotgun (WGS) entry which is preliminary data.</text>
</comment>
<gene>
    <name evidence="1" type="ORF">ACFSC9_12410</name>
</gene>
<accession>A0ABW4RJ54</accession>
<reference evidence="2" key="1">
    <citation type="journal article" date="2019" name="Int. J. Syst. Evol. Microbiol.">
        <title>The Global Catalogue of Microorganisms (GCM) 10K type strain sequencing project: providing services to taxonomists for standard genome sequencing and annotation.</title>
        <authorList>
            <consortium name="The Broad Institute Genomics Platform"/>
            <consortium name="The Broad Institute Genome Sequencing Center for Infectious Disease"/>
            <person name="Wu L."/>
            <person name="Ma J."/>
        </authorList>
    </citation>
    <scope>NUCLEOTIDE SEQUENCE [LARGE SCALE GENOMIC DNA]</scope>
    <source>
        <strain evidence="2">CCUG 54950</strain>
    </source>
</reference>
<evidence type="ECO:0000313" key="1">
    <source>
        <dbReference type="EMBL" id="MFD1886326.1"/>
    </source>
</evidence>
<evidence type="ECO:0008006" key="3">
    <source>
        <dbReference type="Google" id="ProtNLM"/>
    </source>
</evidence>
<dbReference type="RefSeq" id="WP_347323335.1">
    <property type="nucleotide sequence ID" value="NZ_JBCGUH010000001.1"/>
</dbReference>
<dbReference type="EMBL" id="JBHUEH010000014">
    <property type="protein sequence ID" value="MFD1886326.1"/>
    <property type="molecule type" value="Genomic_DNA"/>
</dbReference>
<protein>
    <recommendedName>
        <fullName evidence="3">Antitoxin VbhA domain-containing protein</fullName>
    </recommendedName>
</protein>
<organism evidence="1 2">
    <name type="scientific">Paenibacillus wenxiniae</name>
    <dbReference type="NCBI Taxonomy" id="1636843"/>
    <lineage>
        <taxon>Bacteria</taxon>
        <taxon>Bacillati</taxon>
        <taxon>Bacillota</taxon>
        <taxon>Bacilli</taxon>
        <taxon>Bacillales</taxon>
        <taxon>Paenibacillaceae</taxon>
        <taxon>Paenibacillus</taxon>
    </lineage>
</organism>
<name>A0ABW4RJ54_9BACL</name>
<dbReference type="Proteomes" id="UP001597233">
    <property type="component" value="Unassembled WGS sequence"/>
</dbReference>